<evidence type="ECO:0000313" key="2">
    <source>
        <dbReference type="Proteomes" id="UP000031449"/>
    </source>
</evidence>
<dbReference type="KEGG" id="jeo:JMA_22180"/>
<dbReference type="EMBL" id="CP009416">
    <property type="protein sequence ID" value="AJD91535.1"/>
    <property type="molecule type" value="Genomic_DNA"/>
</dbReference>
<reference evidence="1 2" key="1">
    <citation type="submission" date="2014-08" db="EMBL/GenBank/DDBJ databases">
        <title>Complete genome of a marine bacteria Jeotgalibacillus malaysiensis.</title>
        <authorList>
            <person name="Yaakop A.S."/>
            <person name="Chan K.-G."/>
            <person name="Goh K.M."/>
        </authorList>
    </citation>
    <scope>NUCLEOTIDE SEQUENCE [LARGE SCALE GENOMIC DNA]</scope>
    <source>
        <strain evidence="1 2">D5</strain>
    </source>
</reference>
<organism evidence="1 2">
    <name type="scientific">Jeotgalibacillus malaysiensis</name>
    <dbReference type="NCBI Taxonomy" id="1508404"/>
    <lineage>
        <taxon>Bacteria</taxon>
        <taxon>Bacillati</taxon>
        <taxon>Bacillota</taxon>
        <taxon>Bacilli</taxon>
        <taxon>Bacillales</taxon>
        <taxon>Caryophanaceae</taxon>
        <taxon>Jeotgalibacillus</taxon>
    </lineage>
</organism>
<gene>
    <name evidence="1" type="ORF">JMA_22180</name>
</gene>
<dbReference type="Proteomes" id="UP000031449">
    <property type="component" value="Chromosome"/>
</dbReference>
<accession>A0A0B5AML1</accession>
<dbReference type="OrthoDB" id="2454603at2"/>
<keyword evidence="2" id="KW-1185">Reference proteome</keyword>
<dbReference type="STRING" id="1508404.JMA_22180"/>
<proteinExistence type="predicted"/>
<name>A0A0B5AML1_9BACL</name>
<dbReference type="HOGENOM" id="CLU_164594_1_1_9"/>
<sequence>MNLNSYIIETLAPLNIPVEAEVYDQDVDSYIVFMEYNQAPRMNADDKEIITKRFFQVDVFTSYDITDLKDQTRSLMREAGFTRMFESSGGFNADMNKYRWIFRFNYDNRIS</sequence>
<dbReference type="AlphaFoldDB" id="A0A0B5AML1"/>
<dbReference type="BioCyc" id="JESP1508404:G14D9-11473-MONOMER"/>
<evidence type="ECO:0000313" key="1">
    <source>
        <dbReference type="EMBL" id="AJD91535.1"/>
    </source>
</evidence>
<protein>
    <submittedName>
        <fullName evidence="1">Uncharacterized protein</fullName>
    </submittedName>
</protein>